<evidence type="ECO:0000256" key="6">
    <source>
        <dbReference type="ARBA" id="ARBA00023288"/>
    </source>
</evidence>
<comment type="subcellular location">
    <subcellularLocation>
        <location evidence="1">Membrane</location>
        <topology evidence="1">Lipid-anchor</topology>
    </subcellularLocation>
</comment>
<keyword evidence="3" id="KW-0732">Signal</keyword>
<dbReference type="HOGENOM" id="CLU_067080_1_2_6"/>
<evidence type="ECO:0000256" key="4">
    <source>
        <dbReference type="ARBA" id="ARBA00023136"/>
    </source>
</evidence>
<dbReference type="InterPro" id="IPR004872">
    <property type="entry name" value="Lipoprotein_NlpA"/>
</dbReference>
<comment type="caution">
    <text evidence="7">The sequence shown here is derived from an EMBL/GenBank/DDBJ whole genome shotgun (WGS) entry which is preliminary data.</text>
</comment>
<dbReference type="PROSITE" id="PS51257">
    <property type="entry name" value="PROKAR_LIPOPROTEIN"/>
    <property type="match status" value="1"/>
</dbReference>
<accession>V2TGR0</accession>
<dbReference type="PANTHER" id="PTHR30429">
    <property type="entry name" value="D-METHIONINE-BINDING LIPOPROTEIN METQ"/>
    <property type="match status" value="1"/>
</dbReference>
<dbReference type="AlphaFoldDB" id="V2TGR0"/>
<proteinExistence type="inferred from homology"/>
<evidence type="ECO:0008006" key="9">
    <source>
        <dbReference type="Google" id="ProtNLM"/>
    </source>
</evidence>
<sequence>MVNYMKNNKWIVLTIISLLSVVSCSSYFKKNTTVVDTEGQVITLGSTGSDAQIWKYIAQSDEAKHLGLNIKVKEINDGVALNRATLDKEIDVNAFQSWGYLKAFNQLNHNQLAAIATTYLEPMGLYSKKYNSLKSLPENAVVAIPNDAANTARALRLLEQSKLIKLSDHFNSITGNIENITSNPKHLVIRLVEGSTVPRVLGDVDLAAIGNTVALDSGLNVLTQSLIHENVSDNTAQNINVLVVNRSRLNDETFKKLGVLYHQPFVEQYIQKNFAGTKVDVNQPVSQLPE</sequence>
<dbReference type="EMBL" id="AYER01000001">
    <property type="protein sequence ID" value="ESK41308.1"/>
    <property type="molecule type" value="Genomic_DNA"/>
</dbReference>
<organism evidence="7 8">
    <name type="scientific">Acinetobacter nectaris CIP 110549</name>
    <dbReference type="NCBI Taxonomy" id="1392540"/>
    <lineage>
        <taxon>Bacteria</taxon>
        <taxon>Pseudomonadati</taxon>
        <taxon>Pseudomonadota</taxon>
        <taxon>Gammaproteobacteria</taxon>
        <taxon>Moraxellales</taxon>
        <taxon>Moraxellaceae</taxon>
        <taxon>Acinetobacter</taxon>
    </lineage>
</organism>
<name>V2TGR0_9GAMM</name>
<keyword evidence="4" id="KW-0472">Membrane</keyword>
<dbReference type="eggNOG" id="COG1464">
    <property type="taxonomic scope" value="Bacteria"/>
</dbReference>
<evidence type="ECO:0000256" key="2">
    <source>
        <dbReference type="ARBA" id="ARBA00008973"/>
    </source>
</evidence>
<evidence type="ECO:0000313" key="8">
    <source>
        <dbReference type="Proteomes" id="UP000023785"/>
    </source>
</evidence>
<evidence type="ECO:0000256" key="5">
    <source>
        <dbReference type="ARBA" id="ARBA00023139"/>
    </source>
</evidence>
<evidence type="ECO:0000313" key="7">
    <source>
        <dbReference type="EMBL" id="ESK41308.1"/>
    </source>
</evidence>
<keyword evidence="6" id="KW-0449">Lipoprotein</keyword>
<dbReference type="SUPFAM" id="SSF53850">
    <property type="entry name" value="Periplasmic binding protein-like II"/>
    <property type="match status" value="1"/>
</dbReference>
<dbReference type="Gene3D" id="3.40.190.10">
    <property type="entry name" value="Periplasmic binding protein-like II"/>
    <property type="match status" value="2"/>
</dbReference>
<keyword evidence="5" id="KW-0564">Palmitate</keyword>
<gene>
    <name evidence="7" type="ORF">P256_00298</name>
</gene>
<reference evidence="7 8" key="1">
    <citation type="submission" date="2013-10" db="EMBL/GenBank/DDBJ databases">
        <title>The Genome Sequence of Acinetobacter nectaris CIP 110549.</title>
        <authorList>
            <consortium name="The Broad Institute Genomics Platform"/>
            <consortium name="The Broad Institute Genome Sequencing Center for Infectious Disease"/>
            <person name="Cerqueira G."/>
            <person name="Feldgarden M."/>
            <person name="Courvalin P."/>
            <person name="Grillot-Courvalin C."/>
            <person name="Clermont D."/>
            <person name="Rocha E."/>
            <person name="Yoon E.-J."/>
            <person name="Nemec A."/>
            <person name="Young S.K."/>
            <person name="Zeng Q."/>
            <person name="Gargeya S."/>
            <person name="Fitzgerald M."/>
            <person name="Abouelleil A."/>
            <person name="Alvarado L."/>
            <person name="Berlin A.M."/>
            <person name="Chapman S.B."/>
            <person name="Gainer-Dewar J."/>
            <person name="Goldberg J."/>
            <person name="Gnerre S."/>
            <person name="Griggs A."/>
            <person name="Gujja S."/>
            <person name="Hansen M."/>
            <person name="Howarth C."/>
            <person name="Imamovic A."/>
            <person name="Ireland A."/>
            <person name="Larimer J."/>
            <person name="McCowan C."/>
            <person name="Murphy C."/>
            <person name="Pearson M."/>
            <person name="Poon T.W."/>
            <person name="Priest M."/>
            <person name="Roberts A."/>
            <person name="Saif S."/>
            <person name="Shea T."/>
            <person name="Sykes S."/>
            <person name="Wortman J."/>
            <person name="Nusbaum C."/>
            <person name="Birren B."/>
        </authorList>
    </citation>
    <scope>NUCLEOTIDE SEQUENCE [LARGE SCALE GENOMIC DNA]</scope>
    <source>
        <strain evidence="7 8">CIP 110549</strain>
    </source>
</reference>
<keyword evidence="8" id="KW-1185">Reference proteome</keyword>
<dbReference type="PATRIC" id="fig|1392540.3.peg.289"/>
<evidence type="ECO:0000256" key="3">
    <source>
        <dbReference type="ARBA" id="ARBA00022729"/>
    </source>
</evidence>
<protein>
    <recommendedName>
        <fullName evidence="9">Lipoprotein</fullName>
    </recommendedName>
</protein>
<dbReference type="PANTHER" id="PTHR30429:SF3">
    <property type="entry name" value="LIPOPROTEIN"/>
    <property type="match status" value="1"/>
</dbReference>
<comment type="similarity">
    <text evidence="2">Belongs to the NlpA lipoprotein family.</text>
</comment>
<evidence type="ECO:0000256" key="1">
    <source>
        <dbReference type="ARBA" id="ARBA00004635"/>
    </source>
</evidence>
<dbReference type="STRING" id="1392540.P256_00298"/>
<dbReference type="Proteomes" id="UP000023785">
    <property type="component" value="Unassembled WGS sequence"/>
</dbReference>
<dbReference type="GO" id="GO:0016020">
    <property type="term" value="C:membrane"/>
    <property type="evidence" value="ECO:0007669"/>
    <property type="project" value="UniProtKB-SubCell"/>
</dbReference>
<dbReference type="Pfam" id="PF03180">
    <property type="entry name" value="Lipoprotein_9"/>
    <property type="match status" value="1"/>
</dbReference>